<evidence type="ECO:0000256" key="4">
    <source>
        <dbReference type="ARBA" id="ARBA00022777"/>
    </source>
</evidence>
<organism evidence="8 9">
    <name type="scientific">Ensete ventricosum</name>
    <name type="common">Abyssinian banana</name>
    <name type="synonym">Musa ensete</name>
    <dbReference type="NCBI Taxonomy" id="4639"/>
    <lineage>
        <taxon>Eukaryota</taxon>
        <taxon>Viridiplantae</taxon>
        <taxon>Streptophyta</taxon>
        <taxon>Embryophyta</taxon>
        <taxon>Tracheophyta</taxon>
        <taxon>Spermatophyta</taxon>
        <taxon>Magnoliopsida</taxon>
        <taxon>Liliopsida</taxon>
        <taxon>Zingiberales</taxon>
        <taxon>Musaceae</taxon>
        <taxon>Ensete</taxon>
    </lineage>
</organism>
<dbReference type="Pfam" id="PF00069">
    <property type="entry name" value="Pkinase"/>
    <property type="match status" value="1"/>
</dbReference>
<proteinExistence type="predicted"/>
<keyword evidence="4" id="KW-0418">Kinase</keyword>
<dbReference type="InterPro" id="IPR050117">
    <property type="entry name" value="MAPK"/>
</dbReference>
<evidence type="ECO:0000256" key="3">
    <source>
        <dbReference type="ARBA" id="ARBA00022741"/>
    </source>
</evidence>
<gene>
    <name evidence="8" type="ORF">B296_00024412</name>
</gene>
<dbReference type="Gene3D" id="1.10.510.10">
    <property type="entry name" value="Transferase(Phosphotransferase) domain 1"/>
    <property type="match status" value="1"/>
</dbReference>
<keyword evidence="1" id="KW-0723">Serine/threonine-protein kinase</keyword>
<keyword evidence="3" id="KW-0547">Nucleotide-binding</keyword>
<dbReference type="InterPro" id="IPR000719">
    <property type="entry name" value="Prot_kinase_dom"/>
</dbReference>
<dbReference type="GO" id="GO:0004674">
    <property type="term" value="F:protein serine/threonine kinase activity"/>
    <property type="evidence" value="ECO:0007669"/>
    <property type="project" value="UniProtKB-KW"/>
</dbReference>
<sequence length="305" mass="34582">MKGFSPCFLVEIELSLSYTPAIDIWSIGCIFAEMLTGKPLFPGKNVVHQLDLMTDFLGTPSAESIARIRNEKARRYLSNMRKKPPIPFSQKFPGVDPLALRLLERLLAFDPKDRPTAEEIGFSLANVDREPSTQPISKLEFEFERRKLTKDDVRELIYREILEYHPQMLQEYLRGGDQASFMYPSGVDRFKRQFAHLEEHSAKGERSTPLLRQHASLPRERIGANKDSNPDQHDEFEGRSVESLARSTLESPTRSQQGEGPDHASVTDGLSKSKYSARSLLKSESISASKCVVVKQKKDREVSAQ</sequence>
<reference evidence="8 9" key="1">
    <citation type="journal article" date="2014" name="Agronomy (Basel)">
        <title>A Draft Genome Sequence for Ensete ventricosum, the Drought-Tolerant Tree Against Hunger.</title>
        <authorList>
            <person name="Harrison J."/>
            <person name="Moore K.A."/>
            <person name="Paszkiewicz K."/>
            <person name="Jones T."/>
            <person name="Grant M."/>
            <person name="Ambacheew D."/>
            <person name="Muzemil S."/>
            <person name="Studholme D.J."/>
        </authorList>
    </citation>
    <scope>NUCLEOTIDE SEQUENCE [LARGE SCALE GENOMIC DNA]</scope>
</reference>
<feature type="compositionally biased region" description="Basic and acidic residues" evidence="6">
    <location>
        <begin position="217"/>
        <end position="240"/>
    </location>
</feature>
<accession>A0A427AU30</accession>
<feature type="compositionally biased region" description="Polar residues" evidence="6">
    <location>
        <begin position="245"/>
        <end position="258"/>
    </location>
</feature>
<dbReference type="EMBL" id="AMZH03001313">
    <property type="protein sequence ID" value="RRT79779.1"/>
    <property type="molecule type" value="Genomic_DNA"/>
</dbReference>
<dbReference type="Gene3D" id="3.30.200.20">
    <property type="entry name" value="Phosphorylase Kinase, domain 1"/>
    <property type="match status" value="1"/>
</dbReference>
<dbReference type="FunFam" id="3.30.200.20:FF:000578">
    <property type="entry name" value="Mitogen-activated protein kinase"/>
    <property type="match status" value="1"/>
</dbReference>
<keyword evidence="2" id="KW-0808">Transferase</keyword>
<keyword evidence="5" id="KW-0067">ATP-binding</keyword>
<evidence type="ECO:0000313" key="9">
    <source>
        <dbReference type="Proteomes" id="UP000287651"/>
    </source>
</evidence>
<evidence type="ECO:0000256" key="6">
    <source>
        <dbReference type="SAM" id="MobiDB-lite"/>
    </source>
</evidence>
<name>A0A427AU30_ENSVE</name>
<evidence type="ECO:0000256" key="5">
    <source>
        <dbReference type="ARBA" id="ARBA00022840"/>
    </source>
</evidence>
<evidence type="ECO:0000259" key="7">
    <source>
        <dbReference type="PROSITE" id="PS50011"/>
    </source>
</evidence>
<dbReference type="PANTHER" id="PTHR24055">
    <property type="entry name" value="MITOGEN-ACTIVATED PROTEIN KINASE"/>
    <property type="match status" value="1"/>
</dbReference>
<evidence type="ECO:0000313" key="8">
    <source>
        <dbReference type="EMBL" id="RRT79779.1"/>
    </source>
</evidence>
<feature type="domain" description="Protein kinase" evidence="7">
    <location>
        <begin position="1"/>
        <end position="133"/>
    </location>
</feature>
<dbReference type="PROSITE" id="PS50011">
    <property type="entry name" value="PROTEIN_KINASE_DOM"/>
    <property type="match status" value="1"/>
</dbReference>
<protein>
    <recommendedName>
        <fullName evidence="7">Protein kinase domain-containing protein</fullName>
    </recommendedName>
</protein>
<dbReference type="Proteomes" id="UP000287651">
    <property type="component" value="Unassembled WGS sequence"/>
</dbReference>
<evidence type="ECO:0000256" key="1">
    <source>
        <dbReference type="ARBA" id="ARBA00022527"/>
    </source>
</evidence>
<feature type="region of interest" description="Disordered" evidence="6">
    <location>
        <begin position="217"/>
        <end position="271"/>
    </location>
</feature>
<dbReference type="GO" id="GO:0005524">
    <property type="term" value="F:ATP binding"/>
    <property type="evidence" value="ECO:0007669"/>
    <property type="project" value="UniProtKB-KW"/>
</dbReference>
<comment type="caution">
    <text evidence="8">The sequence shown here is derived from an EMBL/GenBank/DDBJ whole genome shotgun (WGS) entry which is preliminary data.</text>
</comment>
<dbReference type="AlphaFoldDB" id="A0A427AU30"/>
<dbReference type="FunFam" id="1.10.510.10:FF:000624">
    <property type="entry name" value="Mitogen-activated protein kinase"/>
    <property type="match status" value="1"/>
</dbReference>
<dbReference type="SUPFAM" id="SSF56112">
    <property type="entry name" value="Protein kinase-like (PK-like)"/>
    <property type="match status" value="1"/>
</dbReference>
<dbReference type="InterPro" id="IPR011009">
    <property type="entry name" value="Kinase-like_dom_sf"/>
</dbReference>
<evidence type="ECO:0000256" key="2">
    <source>
        <dbReference type="ARBA" id="ARBA00022679"/>
    </source>
</evidence>